<name>A0A836ICY5_9TRYP</name>
<dbReference type="KEGG" id="phet:94293478"/>
<dbReference type="GeneID" id="94293478"/>
<comment type="caution">
    <text evidence="2">The sequence shown here is derived from an EMBL/GenBank/DDBJ whole genome shotgun (WGS) entry which is preliminary data.</text>
</comment>
<evidence type="ECO:0000313" key="3">
    <source>
        <dbReference type="Proteomes" id="UP000674318"/>
    </source>
</evidence>
<organism evidence="2 3">
    <name type="scientific">Porcisia hertigi</name>
    <dbReference type="NCBI Taxonomy" id="2761500"/>
    <lineage>
        <taxon>Eukaryota</taxon>
        <taxon>Discoba</taxon>
        <taxon>Euglenozoa</taxon>
        <taxon>Kinetoplastea</taxon>
        <taxon>Metakinetoplastina</taxon>
        <taxon>Trypanosomatida</taxon>
        <taxon>Trypanosomatidae</taxon>
        <taxon>Leishmaniinae</taxon>
        <taxon>Porcisia</taxon>
    </lineage>
</organism>
<dbReference type="AlphaFoldDB" id="A0A836ICY5"/>
<proteinExistence type="predicted"/>
<dbReference type="OrthoDB" id="260710at2759"/>
<protein>
    <submittedName>
        <fullName evidence="2">Uncharacterized protein</fullName>
    </submittedName>
</protein>
<dbReference type="Proteomes" id="UP000674318">
    <property type="component" value="Unassembled WGS sequence"/>
</dbReference>
<accession>A0A836ICY5</accession>
<reference evidence="2 3" key="1">
    <citation type="submission" date="2021-02" db="EMBL/GenBank/DDBJ databases">
        <title>Porcisia hertigi Genome sequencing and assembly.</title>
        <authorList>
            <person name="Almutairi H."/>
            <person name="Gatherer D."/>
        </authorList>
    </citation>
    <scope>NUCLEOTIDE SEQUENCE [LARGE SCALE GENOMIC DNA]</scope>
    <source>
        <strain evidence="2 3">C119</strain>
    </source>
</reference>
<dbReference type="RefSeq" id="XP_067758826.1">
    <property type="nucleotide sequence ID" value="XM_067903401.1"/>
</dbReference>
<evidence type="ECO:0000313" key="2">
    <source>
        <dbReference type="EMBL" id="KAG5509819.1"/>
    </source>
</evidence>
<evidence type="ECO:0000256" key="1">
    <source>
        <dbReference type="SAM" id="MobiDB-lite"/>
    </source>
</evidence>
<sequence length="446" mass="48393">MPTSPRLFAPSGFNEGGGGHNGSFRPSRVAAARTIQAWGRRYWEQRHAHRLLLCLHVTKAYRASDYPPSEGSMCQWGYPTAEPTASSGSYPAIRSAPDDESYLARLYETVVKYESALQLENYTRRLLADDFFATSDVAQAASQTTRHMLRQQHSLLRRLSLSVEAMQAAVADGTQALQSPAASTTRVVDKLQVFLTPELFAWWRESQESSTARAQVPATIPQATHVAAMDVGLQPPLPLHVDPNGARIDESPGSESSEAVWMEMDVDEMNDEAAMNAAYATERDAVEKASLLAAQRATMDSRPQGFVVDDGGRPLDAPLESASLTSLPQGDDISLVVQPVLGGVAQRRPDVLHSQLATSSTTANEALDHRLQGRDGESRMCVVCELSGVVANLQSTSDNATETHEEDELHPCSACHALVHRFCACPDGTTNVYYCSSYCYSGGSTA</sequence>
<keyword evidence="3" id="KW-1185">Reference proteome</keyword>
<feature type="region of interest" description="Disordered" evidence="1">
    <location>
        <begin position="1"/>
        <end position="25"/>
    </location>
</feature>
<dbReference type="EMBL" id="JAFJZO010000012">
    <property type="protein sequence ID" value="KAG5509819.1"/>
    <property type="molecule type" value="Genomic_DNA"/>
</dbReference>
<gene>
    <name evidence="2" type="ORF">JKF63_07464</name>
</gene>